<evidence type="ECO:0000259" key="2">
    <source>
        <dbReference type="PROSITE" id="PS50003"/>
    </source>
</evidence>
<accession>A0A9Q0LBG6</accession>
<dbReference type="GO" id="GO:0006888">
    <property type="term" value="P:endoplasmic reticulum to Golgi vesicle-mediated transport"/>
    <property type="evidence" value="ECO:0007669"/>
    <property type="project" value="TreeGrafter"/>
</dbReference>
<dbReference type="InterPro" id="IPR011993">
    <property type="entry name" value="PH-like_dom_sf"/>
</dbReference>
<proteinExistence type="predicted"/>
<dbReference type="PANTHER" id="PTHR10013">
    <property type="entry name" value="GENERAL VESICULAR TRANSPORT FACTOR P115"/>
    <property type="match status" value="1"/>
</dbReference>
<dbReference type="GO" id="GO:0005795">
    <property type="term" value="C:Golgi stack"/>
    <property type="evidence" value="ECO:0007669"/>
    <property type="project" value="TreeGrafter"/>
</dbReference>
<reference evidence="4" key="1">
    <citation type="submission" date="2022-10" db="EMBL/GenBank/DDBJ databases">
        <title>Novel sulphate-reducing endosymbionts in the free-living metamonad Anaeramoeba.</title>
        <authorList>
            <person name="Jerlstrom-Hultqvist J."/>
            <person name="Cepicka I."/>
            <person name="Gallot-Lavallee L."/>
            <person name="Salas-Leiva D."/>
            <person name="Curtis B.A."/>
            <person name="Zahonova K."/>
            <person name="Pipaliya S."/>
            <person name="Dacks J."/>
            <person name="Roger A.J."/>
        </authorList>
    </citation>
    <scope>NUCLEOTIDE SEQUENCE</scope>
    <source>
        <strain evidence="4">BMAN</strain>
    </source>
</reference>
<evidence type="ECO:0000313" key="4">
    <source>
        <dbReference type="EMBL" id="KAJ5068880.1"/>
    </source>
</evidence>
<feature type="compositionally biased region" description="Basic and acidic residues" evidence="1">
    <location>
        <begin position="931"/>
        <end position="941"/>
    </location>
</feature>
<comment type="caution">
    <text evidence="4">The sequence shown here is derived from an EMBL/GenBank/DDBJ whole genome shotgun (WGS) entry which is preliminary data.</text>
</comment>
<feature type="region of interest" description="Disordered" evidence="1">
    <location>
        <begin position="855"/>
        <end position="977"/>
    </location>
</feature>
<gene>
    <name evidence="4" type="ORF">M0811_12187</name>
</gene>
<feature type="domain" description="Calponin-homology (CH)" evidence="3">
    <location>
        <begin position="32"/>
        <end position="136"/>
    </location>
</feature>
<dbReference type="SUPFAM" id="SSF50729">
    <property type="entry name" value="PH domain-like"/>
    <property type="match status" value="1"/>
</dbReference>
<feature type="compositionally biased region" description="Basic and acidic residues" evidence="1">
    <location>
        <begin position="855"/>
        <end position="883"/>
    </location>
</feature>
<dbReference type="SMART" id="SM00233">
    <property type="entry name" value="PH"/>
    <property type="match status" value="1"/>
</dbReference>
<dbReference type="GO" id="GO:0048211">
    <property type="term" value="P:Golgi vesicle docking"/>
    <property type="evidence" value="ECO:0007669"/>
    <property type="project" value="TreeGrafter"/>
</dbReference>
<feature type="region of interest" description="Disordered" evidence="1">
    <location>
        <begin position="185"/>
        <end position="360"/>
    </location>
</feature>
<dbReference type="GO" id="GO:0006886">
    <property type="term" value="P:intracellular protein transport"/>
    <property type="evidence" value="ECO:0007669"/>
    <property type="project" value="TreeGrafter"/>
</dbReference>
<evidence type="ECO:0000256" key="1">
    <source>
        <dbReference type="SAM" id="MobiDB-lite"/>
    </source>
</evidence>
<organism evidence="4 5">
    <name type="scientific">Anaeramoeba ignava</name>
    <name type="common">Anaerobic marine amoeba</name>
    <dbReference type="NCBI Taxonomy" id="1746090"/>
    <lineage>
        <taxon>Eukaryota</taxon>
        <taxon>Metamonada</taxon>
        <taxon>Anaeramoebidae</taxon>
        <taxon>Anaeramoeba</taxon>
    </lineage>
</organism>
<evidence type="ECO:0000259" key="3">
    <source>
        <dbReference type="PROSITE" id="PS50021"/>
    </source>
</evidence>
<dbReference type="Pfam" id="PF00307">
    <property type="entry name" value="CH"/>
    <property type="match status" value="1"/>
</dbReference>
<dbReference type="GO" id="GO:0005783">
    <property type="term" value="C:endoplasmic reticulum"/>
    <property type="evidence" value="ECO:0007669"/>
    <property type="project" value="TreeGrafter"/>
</dbReference>
<dbReference type="InterPro" id="IPR036872">
    <property type="entry name" value="CH_dom_sf"/>
</dbReference>
<dbReference type="Gene3D" id="2.30.29.30">
    <property type="entry name" value="Pleckstrin-homology domain (PH domain)/Phosphotyrosine-binding domain (PTB)"/>
    <property type="match status" value="1"/>
</dbReference>
<feature type="compositionally biased region" description="Low complexity" evidence="1">
    <location>
        <begin position="191"/>
        <end position="208"/>
    </location>
</feature>
<dbReference type="Proteomes" id="UP001149090">
    <property type="component" value="Unassembled WGS sequence"/>
</dbReference>
<keyword evidence="5" id="KW-1185">Reference proteome</keyword>
<feature type="compositionally biased region" description="Polar residues" evidence="1">
    <location>
        <begin position="325"/>
        <end position="340"/>
    </location>
</feature>
<name>A0A9Q0LBG6_ANAIG</name>
<sequence length="1104" mass="127954">MELPFDVRALLYRVAFHAEAKLLKTNPEDVNLTPIQTLQKWVNFHLKNKNQKEISNFNEDLKNCIALSFLLSEITTTDLDFVSVAKWPIESQRSQKFLDLLKQTDFTGPFCTETDIEKPNEAELVKLVSNLFLWSPAVKNKPTKKQAQKTTTTSTPNVFSSNVQKILSKTKTTSTMSILEKLKMNKQAAQNTSNKTTNMTTSVNTTSNAKTNPKPNPVLNSKSNDTNSVQNQQTVENQALPQKTVLNPFSKYRKNPVLSTSTTSYTSSTTQNKAVENPQTQTTEPKKDINEIIAKIKRQQSQPSISFQSPPKEQPSNIVAKPIPHTQSLSKFTAPQPEQKQQVENEESKSNTGNFRVKKAEDQLKKLEEDLVKKTNDLESTQSMVDEEKQKIEDLKSKLVSIEKKLQSTKNLKENVNEKKDNKETDEKRPIVFLMSENIDVEKAQILINFANYNMEIIKQSETLWNQISSNFSIMNTILNKFSLPFDLMNISQEINSIKQRRANEDIISSIPHLLNAIQKVVSFYGLNLVKKSFLDPIKKEISLGFDRLVFIEYELFQHIVEENHISFDEEFEFITSVRILFVIFMFNFNFNKFLAHHIVLLLKENALLKDGVSREECGIIEQQLFRCFDNILNIKVLWNRIPAFLSSLFSTLGLTDPDKTAHQILFKIQNELLETMKTQPINNKNFHPREIREMIANKTQPNTPQENLLDENVFEKIFNGESEQEQIPIKIKEQIPLRKRESISPLLLYRLFEPSFLSSNSNEIPNININTNTNINTTQDPKIIAEIMSSIQEYLFDFMDDYLSEMGIMRLERIYKDLNRNLSHVRDLKTLFHETNSQLKSKQSKYMMSQFIQESKENKENKENKEKENKEKENQEKTDKKPIHIITSTQELEVVSNQNQKQESQYKQESPYQNKSKKTDSTQMKQVYRNSKEQQIEKQSKRVSPLSPRLSSQKNLSKSPTPIKMQNSNQSSDQKPKMMIQHLDFEFIRDHFEENYPSLFNTPNIKQGLLNWKTSNKKSFKKKFIQLKEKFLLIYKDQPSSPVDFPEEWIYLDSSIRISLDSTKSKKGGSFSIKQSKNVYSISSDSKTDLDNWMVLIRKATKN</sequence>
<dbReference type="PROSITE" id="PS50003">
    <property type="entry name" value="PH_DOMAIN"/>
    <property type="match status" value="1"/>
</dbReference>
<feature type="compositionally biased region" description="Polar residues" evidence="1">
    <location>
        <begin position="887"/>
        <end position="915"/>
    </location>
</feature>
<feature type="compositionally biased region" description="Low complexity" evidence="1">
    <location>
        <begin position="259"/>
        <end position="270"/>
    </location>
</feature>
<dbReference type="GO" id="GO:0061025">
    <property type="term" value="P:membrane fusion"/>
    <property type="evidence" value="ECO:0007669"/>
    <property type="project" value="TreeGrafter"/>
</dbReference>
<evidence type="ECO:0000313" key="5">
    <source>
        <dbReference type="Proteomes" id="UP001149090"/>
    </source>
</evidence>
<dbReference type="SUPFAM" id="SSF47576">
    <property type="entry name" value="Calponin-homology domain, CH-domain"/>
    <property type="match status" value="1"/>
</dbReference>
<dbReference type="GO" id="GO:0012507">
    <property type="term" value="C:ER to Golgi transport vesicle membrane"/>
    <property type="evidence" value="ECO:0007669"/>
    <property type="project" value="TreeGrafter"/>
</dbReference>
<feature type="compositionally biased region" description="Polar residues" evidence="1">
    <location>
        <begin position="209"/>
        <end position="247"/>
    </location>
</feature>
<dbReference type="InterPro" id="IPR001849">
    <property type="entry name" value="PH_domain"/>
</dbReference>
<dbReference type="PROSITE" id="PS50021">
    <property type="entry name" value="CH"/>
    <property type="match status" value="1"/>
</dbReference>
<feature type="compositionally biased region" description="Polar residues" evidence="1">
    <location>
        <begin position="950"/>
        <end position="974"/>
    </location>
</feature>
<dbReference type="Gene3D" id="1.10.418.10">
    <property type="entry name" value="Calponin-like domain"/>
    <property type="match status" value="1"/>
</dbReference>
<dbReference type="EMBL" id="JAPDFW010000112">
    <property type="protein sequence ID" value="KAJ5068880.1"/>
    <property type="molecule type" value="Genomic_DNA"/>
</dbReference>
<protein>
    <submittedName>
        <fullName evidence="4">Myb-like protein x</fullName>
    </submittedName>
</protein>
<feature type="compositionally biased region" description="Polar residues" evidence="1">
    <location>
        <begin position="271"/>
        <end position="283"/>
    </location>
</feature>
<feature type="compositionally biased region" description="Low complexity" evidence="1">
    <location>
        <begin position="299"/>
        <end position="311"/>
    </location>
</feature>
<feature type="domain" description="PH" evidence="2">
    <location>
        <begin position="1004"/>
        <end position="1103"/>
    </location>
</feature>
<dbReference type="AlphaFoldDB" id="A0A9Q0LBG6"/>
<dbReference type="Pfam" id="PF00169">
    <property type="entry name" value="PH"/>
    <property type="match status" value="1"/>
</dbReference>
<dbReference type="InterPro" id="IPR001715">
    <property type="entry name" value="CH_dom"/>
</dbReference>
<dbReference type="InterPro" id="IPR024095">
    <property type="entry name" value="Vesicle_P115"/>
</dbReference>
<dbReference type="PANTHER" id="PTHR10013:SF0">
    <property type="entry name" value="GENERAL VESICULAR TRANSPORT FACTOR P115"/>
    <property type="match status" value="1"/>
</dbReference>